<dbReference type="AlphaFoldDB" id="A0A8H7WJK7"/>
<keyword evidence="3" id="KW-1185">Reference proteome</keyword>
<gene>
    <name evidence="2" type="ORF">IFR04_000797</name>
</gene>
<reference evidence="2" key="1">
    <citation type="submission" date="2021-02" db="EMBL/GenBank/DDBJ databases">
        <title>Genome sequence Cadophora malorum strain M34.</title>
        <authorList>
            <person name="Stefanovic E."/>
            <person name="Vu D."/>
            <person name="Scully C."/>
            <person name="Dijksterhuis J."/>
            <person name="Roader J."/>
            <person name="Houbraken J."/>
        </authorList>
    </citation>
    <scope>NUCLEOTIDE SEQUENCE</scope>
    <source>
        <strain evidence="2">M34</strain>
    </source>
</reference>
<organism evidence="2 3">
    <name type="scientific">Cadophora malorum</name>
    <dbReference type="NCBI Taxonomy" id="108018"/>
    <lineage>
        <taxon>Eukaryota</taxon>
        <taxon>Fungi</taxon>
        <taxon>Dikarya</taxon>
        <taxon>Ascomycota</taxon>
        <taxon>Pezizomycotina</taxon>
        <taxon>Leotiomycetes</taxon>
        <taxon>Helotiales</taxon>
        <taxon>Ploettnerulaceae</taxon>
        <taxon>Cadophora</taxon>
    </lineage>
</organism>
<dbReference type="Gene3D" id="3.40.50.720">
    <property type="entry name" value="NAD(P)-binding Rossmann-like Domain"/>
    <property type="match status" value="1"/>
</dbReference>
<sequence>MGYASFLYRQVFIRPPPLPQDLSLHGRTILITGSNSGIGLEAARQCVNLNATTLILAVRDASKGEDAKTDILQSNSSSITNVEVWPLDLESFESVLALGNRATSLPRLDIAMLNAGAFKFGWTTSPSTGFESSLQINHLSTALLSLLLLPVLRKTSLDLGCPTRLTFTSSEVHMWTPFKEQETNNILARLNDKKYFGNTMDRYSVTKLLNVFWALELASRVSGEEVVINLINPGSVDTGLHRDGSKIIQGFDRFIGRTREEGGLLLMDAAVVKGADTHGKYLSEAKLVEVSTFVRGEDGRKIQIRLWDETVAVLRNFVPEASLGELLKI</sequence>
<dbReference type="PANTHER" id="PTHR43157">
    <property type="entry name" value="PHOSPHATIDYLINOSITOL-GLYCAN BIOSYNTHESIS CLASS F PROTEIN-RELATED"/>
    <property type="match status" value="1"/>
</dbReference>
<evidence type="ECO:0000256" key="1">
    <source>
        <dbReference type="ARBA" id="ARBA00023002"/>
    </source>
</evidence>
<dbReference type="EMBL" id="JAFJYH010000005">
    <property type="protein sequence ID" value="KAG4426090.1"/>
    <property type="molecule type" value="Genomic_DNA"/>
</dbReference>
<name>A0A8H7WJK7_9HELO</name>
<dbReference type="Pfam" id="PF00106">
    <property type="entry name" value="adh_short"/>
    <property type="match status" value="1"/>
</dbReference>
<dbReference type="InterPro" id="IPR002347">
    <property type="entry name" value="SDR_fam"/>
</dbReference>
<dbReference type="Proteomes" id="UP000664132">
    <property type="component" value="Unassembled WGS sequence"/>
</dbReference>
<dbReference type="OrthoDB" id="542013at2759"/>
<evidence type="ECO:0000313" key="2">
    <source>
        <dbReference type="EMBL" id="KAG4426090.1"/>
    </source>
</evidence>
<dbReference type="GO" id="GO:0016491">
    <property type="term" value="F:oxidoreductase activity"/>
    <property type="evidence" value="ECO:0007669"/>
    <property type="project" value="UniProtKB-KW"/>
</dbReference>
<dbReference type="PRINTS" id="PR00081">
    <property type="entry name" value="GDHRDH"/>
</dbReference>
<evidence type="ECO:0000313" key="3">
    <source>
        <dbReference type="Proteomes" id="UP000664132"/>
    </source>
</evidence>
<protein>
    <recommendedName>
        <fullName evidence="4">NAD(P)-binding protein</fullName>
    </recommendedName>
</protein>
<keyword evidence="1" id="KW-0560">Oxidoreductase</keyword>
<accession>A0A8H7WJK7</accession>
<evidence type="ECO:0008006" key="4">
    <source>
        <dbReference type="Google" id="ProtNLM"/>
    </source>
</evidence>
<proteinExistence type="predicted"/>
<dbReference type="InterPro" id="IPR036291">
    <property type="entry name" value="NAD(P)-bd_dom_sf"/>
</dbReference>
<dbReference type="PANTHER" id="PTHR43157:SF31">
    <property type="entry name" value="PHOSPHATIDYLINOSITOL-GLYCAN BIOSYNTHESIS CLASS F PROTEIN"/>
    <property type="match status" value="1"/>
</dbReference>
<comment type="caution">
    <text evidence="2">The sequence shown here is derived from an EMBL/GenBank/DDBJ whole genome shotgun (WGS) entry which is preliminary data.</text>
</comment>
<dbReference type="SUPFAM" id="SSF51735">
    <property type="entry name" value="NAD(P)-binding Rossmann-fold domains"/>
    <property type="match status" value="1"/>
</dbReference>